<dbReference type="AlphaFoldDB" id="A0A6A4MN79"/>
<dbReference type="PIRSF" id="PIRSF500139">
    <property type="entry name" value="AE"/>
    <property type="match status" value="1"/>
</dbReference>
<evidence type="ECO:0008006" key="6">
    <source>
        <dbReference type="Google" id="ProtNLM"/>
    </source>
</evidence>
<sequence>MTSYSLAVLLILELLSFSLGSQQLSEHSFKLSSVETESLHVVTQPVGKGTRWAVLIAGSNGYENYRHQADVCHAYQILRKGGLKDENIIVFMYDDIAFSEHNPRPGIIINRPQGEDVYEGVPKDYTGRDASINNLFSVILANKTALKGGSGKVLDTGSEDHIFIYYTDHGGPGILGMPDETLYASDLIDVLKKKHDSNTFKSMVFYLEACESGSIFEGLLPEGLNIYATTASNPAESSFASYCPDDYPDVEIYGTCLGDVYSVSWMEDSDNNDLRKETLDQQYEVYRRGPRGSQKKLTAEKQLRDAIKHRAHIDESMMSIVKILFRSANGLMTLETVRPAGQPLVDDWSCFKALVRTYEEHCGSLSRYGRRYARAIANMCNVGVKVEQMAMASAAACHA</sequence>
<dbReference type="PANTHER" id="PTHR12000:SF50">
    <property type="entry name" value="VACUOLAR-PROCESSING ENZYME GAMMA-ISOZYME"/>
    <property type="match status" value="1"/>
</dbReference>
<protein>
    <recommendedName>
        <fullName evidence="6">Vacuolar-processing enzyme</fullName>
    </recommendedName>
</protein>
<dbReference type="FunFam" id="3.40.50.1460:FF:000005">
    <property type="entry name" value="Vacuolar-processing enzyme beta-isozyme"/>
    <property type="match status" value="1"/>
</dbReference>
<organism evidence="4 5">
    <name type="scientific">Rhododendron williamsianum</name>
    <dbReference type="NCBI Taxonomy" id="262921"/>
    <lineage>
        <taxon>Eukaryota</taxon>
        <taxon>Viridiplantae</taxon>
        <taxon>Streptophyta</taxon>
        <taxon>Embryophyta</taxon>
        <taxon>Tracheophyta</taxon>
        <taxon>Spermatophyta</taxon>
        <taxon>Magnoliopsida</taxon>
        <taxon>eudicotyledons</taxon>
        <taxon>Gunneridae</taxon>
        <taxon>Pentapetalae</taxon>
        <taxon>asterids</taxon>
        <taxon>Ericales</taxon>
        <taxon>Ericaceae</taxon>
        <taxon>Ericoideae</taxon>
        <taxon>Rhodoreae</taxon>
        <taxon>Rhododendron</taxon>
    </lineage>
</organism>
<dbReference type="GO" id="GO:0006624">
    <property type="term" value="P:vacuolar protein processing"/>
    <property type="evidence" value="ECO:0007669"/>
    <property type="project" value="TreeGrafter"/>
</dbReference>
<evidence type="ECO:0000313" key="5">
    <source>
        <dbReference type="Proteomes" id="UP000428333"/>
    </source>
</evidence>
<dbReference type="Gene3D" id="3.40.50.1460">
    <property type="match status" value="1"/>
</dbReference>
<reference evidence="4 5" key="1">
    <citation type="journal article" date="2019" name="Genome Biol. Evol.">
        <title>The Rhododendron genome and chromosomal organization provide insight into shared whole-genome duplications across the heath family (Ericaceae).</title>
        <authorList>
            <person name="Soza V.L."/>
            <person name="Lindsley D."/>
            <person name="Waalkes A."/>
            <person name="Ramage E."/>
            <person name="Patwardhan R.P."/>
            <person name="Burton J.N."/>
            <person name="Adey A."/>
            <person name="Kumar A."/>
            <person name="Qiu R."/>
            <person name="Shendure J."/>
            <person name="Hall B."/>
        </authorList>
    </citation>
    <scope>NUCLEOTIDE SEQUENCE [LARGE SCALE GENOMIC DNA]</scope>
    <source>
        <strain evidence="4">RSF 1966-606</strain>
    </source>
</reference>
<dbReference type="PANTHER" id="PTHR12000">
    <property type="entry name" value="HEMOGLOBINASE FAMILY MEMBER"/>
    <property type="match status" value="1"/>
</dbReference>
<feature type="active site" description="Nucleophile" evidence="2">
    <location>
        <position position="210"/>
    </location>
</feature>
<dbReference type="GO" id="GO:0004197">
    <property type="term" value="F:cysteine-type endopeptidase activity"/>
    <property type="evidence" value="ECO:0007669"/>
    <property type="project" value="InterPro"/>
</dbReference>
<accession>A0A6A4MN79</accession>
<evidence type="ECO:0000313" key="4">
    <source>
        <dbReference type="EMBL" id="KAE9468054.1"/>
    </source>
</evidence>
<keyword evidence="5" id="KW-1185">Reference proteome</keyword>
<dbReference type="EMBL" id="QEFC01000001">
    <property type="protein sequence ID" value="KAE9468054.1"/>
    <property type="molecule type" value="Genomic_DNA"/>
</dbReference>
<keyword evidence="3" id="KW-0732">Signal</keyword>
<evidence type="ECO:0000256" key="2">
    <source>
        <dbReference type="PIRSR" id="PIRSR019663-1"/>
    </source>
</evidence>
<feature type="non-terminal residue" evidence="4">
    <location>
        <position position="1"/>
    </location>
</feature>
<dbReference type="OrthoDB" id="192611at2759"/>
<dbReference type="Pfam" id="PF01650">
    <property type="entry name" value="Peptidase_C13"/>
    <property type="match status" value="1"/>
</dbReference>
<dbReference type="InterPro" id="IPR043577">
    <property type="entry name" value="AE"/>
</dbReference>
<dbReference type="PIRSF" id="PIRSF019663">
    <property type="entry name" value="Legumain"/>
    <property type="match status" value="1"/>
</dbReference>
<dbReference type="InterPro" id="IPR001096">
    <property type="entry name" value="Peptidase_C13"/>
</dbReference>
<feature type="signal peptide" evidence="3">
    <location>
        <begin position="1"/>
        <end position="20"/>
    </location>
</feature>
<dbReference type="Proteomes" id="UP000428333">
    <property type="component" value="Linkage Group LG01"/>
</dbReference>
<dbReference type="PRINTS" id="PR00776">
    <property type="entry name" value="HEMOGLOBNASE"/>
</dbReference>
<dbReference type="CDD" id="cd21115">
    <property type="entry name" value="legumain_C"/>
    <property type="match status" value="1"/>
</dbReference>
<comment type="similarity">
    <text evidence="1">Belongs to the peptidase C13 family.</text>
</comment>
<comment type="caution">
    <text evidence="4">The sequence shown here is derived from an EMBL/GenBank/DDBJ whole genome shotgun (WGS) entry which is preliminary data.</text>
</comment>
<proteinExistence type="inferred from homology"/>
<feature type="chain" id="PRO_5025695364" description="Vacuolar-processing enzyme" evidence="3">
    <location>
        <begin position="21"/>
        <end position="399"/>
    </location>
</feature>
<evidence type="ECO:0000256" key="1">
    <source>
        <dbReference type="ARBA" id="ARBA00009941"/>
    </source>
</evidence>
<evidence type="ECO:0000256" key="3">
    <source>
        <dbReference type="SAM" id="SignalP"/>
    </source>
</evidence>
<feature type="active site" evidence="2">
    <location>
        <position position="169"/>
    </location>
</feature>
<name>A0A6A4MN79_9ERIC</name>
<dbReference type="GO" id="GO:0051603">
    <property type="term" value="P:proteolysis involved in protein catabolic process"/>
    <property type="evidence" value="ECO:0007669"/>
    <property type="project" value="InterPro"/>
</dbReference>
<dbReference type="GO" id="GO:0005773">
    <property type="term" value="C:vacuole"/>
    <property type="evidence" value="ECO:0007669"/>
    <property type="project" value="GOC"/>
</dbReference>
<gene>
    <name evidence="4" type="ORF">C3L33_00015</name>
</gene>
<dbReference type="InterPro" id="IPR048501">
    <property type="entry name" value="Legum_prodom"/>
</dbReference>